<comment type="caution">
    <text evidence="1">The sequence shown here is derived from an EMBL/GenBank/DDBJ whole genome shotgun (WGS) entry which is preliminary data.</text>
</comment>
<dbReference type="Proteomes" id="UP000095392">
    <property type="component" value="Unassembled WGS sequence"/>
</dbReference>
<dbReference type="AlphaFoldDB" id="A0AB36FUG9"/>
<organism evidence="1 2">
    <name type="scientific">Alteromonas macleodii</name>
    <name type="common">Pseudoalteromonas macleodii</name>
    <dbReference type="NCBI Taxonomy" id="28108"/>
    <lineage>
        <taxon>Bacteria</taxon>
        <taxon>Pseudomonadati</taxon>
        <taxon>Pseudomonadota</taxon>
        <taxon>Gammaproteobacteria</taxon>
        <taxon>Alteromonadales</taxon>
        <taxon>Alteromonadaceae</taxon>
        <taxon>Alteromonas/Salinimonas group</taxon>
        <taxon>Alteromonas</taxon>
    </lineage>
</organism>
<name>A0AB36FUG9_ALTMA</name>
<proteinExistence type="predicted"/>
<keyword evidence="1" id="KW-0449">Lipoprotein</keyword>
<keyword evidence="2" id="KW-1185">Reference proteome</keyword>
<reference evidence="1 2" key="1">
    <citation type="submission" date="2016-09" db="EMBL/GenBank/DDBJ databases">
        <title>Draft Genome Sequence of four Alteromonas macleodii strains isolated from copper coupons and grown long-term at elevated copper levels.</title>
        <authorList>
            <person name="Cusick K."/>
            <person name="Dale J."/>
            <person name="Little B."/>
            <person name="Biffinger J."/>
        </authorList>
    </citation>
    <scope>NUCLEOTIDE SEQUENCE [LARGE SCALE GENOMIC DNA]</scope>
    <source>
        <strain evidence="1 2">KCP01</strain>
    </source>
</reference>
<accession>A0AB36FUG9</accession>
<sequence length="42" mass="4731">MPKMYNARPIQGCTILGVAGCHVNAYRPKMLKRKARGDNNQQ</sequence>
<protein>
    <submittedName>
        <fullName evidence="1">Lipoprotein</fullName>
    </submittedName>
</protein>
<evidence type="ECO:0000313" key="2">
    <source>
        <dbReference type="Proteomes" id="UP000095392"/>
    </source>
</evidence>
<dbReference type="PROSITE" id="PS51257">
    <property type="entry name" value="PROKAR_LIPOPROTEIN"/>
    <property type="match status" value="1"/>
</dbReference>
<gene>
    <name evidence="1" type="ORF">BFV95_1445</name>
</gene>
<dbReference type="EMBL" id="MIPY01000008">
    <property type="protein sequence ID" value="OES33692.1"/>
    <property type="molecule type" value="Genomic_DNA"/>
</dbReference>
<evidence type="ECO:0000313" key="1">
    <source>
        <dbReference type="EMBL" id="OES33692.1"/>
    </source>
</evidence>